<organism evidence="1 2">
    <name type="scientific">Parnassius apollo</name>
    <name type="common">Apollo butterfly</name>
    <name type="synonym">Papilio apollo</name>
    <dbReference type="NCBI Taxonomy" id="110799"/>
    <lineage>
        <taxon>Eukaryota</taxon>
        <taxon>Metazoa</taxon>
        <taxon>Ecdysozoa</taxon>
        <taxon>Arthropoda</taxon>
        <taxon>Hexapoda</taxon>
        <taxon>Insecta</taxon>
        <taxon>Pterygota</taxon>
        <taxon>Neoptera</taxon>
        <taxon>Endopterygota</taxon>
        <taxon>Lepidoptera</taxon>
        <taxon>Glossata</taxon>
        <taxon>Ditrysia</taxon>
        <taxon>Papilionoidea</taxon>
        <taxon>Papilionidae</taxon>
        <taxon>Parnassiinae</taxon>
        <taxon>Parnassini</taxon>
        <taxon>Parnassius</taxon>
        <taxon>Parnassius</taxon>
    </lineage>
</organism>
<sequence>MTKSRVVAKRPPLAEVTNKNNTLKTIYAQEIASTSSYVEETTTAQTSSLKVTKPKRTQISTRITVLKKKLKSLNIANEK</sequence>
<evidence type="ECO:0000313" key="1">
    <source>
        <dbReference type="EMBL" id="CAG5048949.1"/>
    </source>
</evidence>
<evidence type="ECO:0000313" key="2">
    <source>
        <dbReference type="Proteomes" id="UP000691718"/>
    </source>
</evidence>
<comment type="caution">
    <text evidence="1">The sequence shown here is derived from an EMBL/GenBank/DDBJ whole genome shotgun (WGS) entry which is preliminary data.</text>
</comment>
<keyword evidence="2" id="KW-1185">Reference proteome</keyword>
<dbReference type="AlphaFoldDB" id="A0A8S3XZF9"/>
<protein>
    <submittedName>
        <fullName evidence="1">(apollo) hypothetical protein</fullName>
    </submittedName>
</protein>
<gene>
    <name evidence="1" type="ORF">PAPOLLO_LOCUS24341</name>
</gene>
<dbReference type="Proteomes" id="UP000691718">
    <property type="component" value="Unassembled WGS sequence"/>
</dbReference>
<dbReference type="EMBL" id="CAJQZP010001468">
    <property type="protein sequence ID" value="CAG5048949.1"/>
    <property type="molecule type" value="Genomic_DNA"/>
</dbReference>
<proteinExistence type="predicted"/>
<accession>A0A8S3XZF9</accession>
<name>A0A8S3XZF9_PARAO</name>
<reference evidence="1" key="1">
    <citation type="submission" date="2021-04" db="EMBL/GenBank/DDBJ databases">
        <authorList>
            <person name="Tunstrom K."/>
        </authorList>
    </citation>
    <scope>NUCLEOTIDE SEQUENCE</scope>
</reference>